<comment type="caution">
    <text evidence="6">The sequence shown here is derived from an EMBL/GenBank/DDBJ whole genome shotgun (WGS) entry which is preliminary data.</text>
</comment>
<name>A0A9W8A0W3_9FUNG</name>
<keyword evidence="7" id="KW-1185">Reference proteome</keyword>
<feature type="transmembrane region" description="Helical" evidence="4">
    <location>
        <begin position="1161"/>
        <end position="1188"/>
    </location>
</feature>
<evidence type="ECO:0000256" key="4">
    <source>
        <dbReference type="SAM" id="Phobius"/>
    </source>
</evidence>
<keyword evidence="4" id="KW-1133">Transmembrane helix</keyword>
<dbReference type="CDD" id="cd03244">
    <property type="entry name" value="ABCC_MRP_domain2"/>
    <property type="match status" value="1"/>
</dbReference>
<protein>
    <submittedName>
        <fullName evidence="6">Transporter of the ATP-binding cassette (ABC)</fullName>
    </submittedName>
</protein>
<dbReference type="SUPFAM" id="SSF52540">
    <property type="entry name" value="P-loop containing nucleoside triphosphate hydrolases"/>
    <property type="match status" value="2"/>
</dbReference>
<evidence type="ECO:0000256" key="1">
    <source>
        <dbReference type="ARBA" id="ARBA00022741"/>
    </source>
</evidence>
<evidence type="ECO:0000313" key="6">
    <source>
        <dbReference type="EMBL" id="KAJ1918487.1"/>
    </source>
</evidence>
<dbReference type="PANTHER" id="PTHR24223:SF356">
    <property type="entry name" value="ATP-BINDING CASSETTE TRANSPORTER ABC4"/>
    <property type="match status" value="1"/>
</dbReference>
<dbReference type="InterPro" id="IPR003593">
    <property type="entry name" value="AAA+_ATPase"/>
</dbReference>
<proteinExistence type="predicted"/>
<keyword evidence="4" id="KW-0812">Transmembrane</keyword>
<dbReference type="GO" id="GO:0005524">
    <property type="term" value="F:ATP binding"/>
    <property type="evidence" value="ECO:0007669"/>
    <property type="project" value="UniProtKB-KW"/>
</dbReference>
<dbReference type="SMART" id="SM00382">
    <property type="entry name" value="AAA"/>
    <property type="match status" value="2"/>
</dbReference>
<reference evidence="6" key="1">
    <citation type="submission" date="2022-07" db="EMBL/GenBank/DDBJ databases">
        <title>Phylogenomic reconstructions and comparative analyses of Kickxellomycotina fungi.</title>
        <authorList>
            <person name="Reynolds N.K."/>
            <person name="Stajich J.E."/>
            <person name="Barry K."/>
            <person name="Grigoriev I.V."/>
            <person name="Crous P."/>
            <person name="Smith M.E."/>
        </authorList>
    </citation>
    <scope>NUCLEOTIDE SEQUENCE</scope>
    <source>
        <strain evidence="6">NBRC 100468</strain>
    </source>
</reference>
<feature type="region of interest" description="Disordered" evidence="3">
    <location>
        <begin position="1532"/>
        <end position="1555"/>
    </location>
</feature>
<feature type="domain" description="ABC transporter" evidence="5">
    <location>
        <begin position="703"/>
        <end position="946"/>
    </location>
</feature>
<dbReference type="PROSITE" id="PS00211">
    <property type="entry name" value="ABC_TRANSPORTER_1"/>
    <property type="match status" value="1"/>
</dbReference>
<keyword evidence="1" id="KW-0547">Nucleotide-binding</keyword>
<evidence type="ECO:0000313" key="7">
    <source>
        <dbReference type="Proteomes" id="UP001150538"/>
    </source>
</evidence>
<dbReference type="GO" id="GO:0016887">
    <property type="term" value="F:ATP hydrolysis activity"/>
    <property type="evidence" value="ECO:0007669"/>
    <property type="project" value="InterPro"/>
</dbReference>
<feature type="compositionally biased region" description="Acidic residues" evidence="3">
    <location>
        <begin position="1541"/>
        <end position="1555"/>
    </location>
</feature>
<dbReference type="EMBL" id="JANBPU010000044">
    <property type="protein sequence ID" value="KAJ1918487.1"/>
    <property type="molecule type" value="Genomic_DNA"/>
</dbReference>
<feature type="transmembrane region" description="Helical" evidence="4">
    <location>
        <begin position="116"/>
        <end position="133"/>
    </location>
</feature>
<dbReference type="OrthoDB" id="6500128at2759"/>
<dbReference type="InterPro" id="IPR027417">
    <property type="entry name" value="P-loop_NTPase"/>
</dbReference>
<keyword evidence="2 6" id="KW-0067">ATP-binding</keyword>
<accession>A0A9W8A0W3</accession>
<dbReference type="Pfam" id="PF00005">
    <property type="entry name" value="ABC_tran"/>
    <property type="match status" value="2"/>
</dbReference>
<dbReference type="InterPro" id="IPR050173">
    <property type="entry name" value="ABC_transporter_C-like"/>
</dbReference>
<feature type="transmembrane region" description="Helical" evidence="4">
    <location>
        <begin position="481"/>
        <end position="499"/>
    </location>
</feature>
<dbReference type="PANTHER" id="PTHR24223">
    <property type="entry name" value="ATP-BINDING CASSETTE SUB-FAMILY C"/>
    <property type="match status" value="1"/>
</dbReference>
<evidence type="ECO:0000256" key="2">
    <source>
        <dbReference type="ARBA" id="ARBA00022840"/>
    </source>
</evidence>
<feature type="transmembrane region" description="Helical" evidence="4">
    <location>
        <begin position="1257"/>
        <end position="1277"/>
    </location>
</feature>
<dbReference type="GO" id="GO:0016020">
    <property type="term" value="C:membrane"/>
    <property type="evidence" value="ECO:0007669"/>
    <property type="project" value="TreeGrafter"/>
</dbReference>
<feature type="domain" description="ABC transporter" evidence="5">
    <location>
        <begin position="1407"/>
        <end position="1722"/>
    </location>
</feature>
<dbReference type="Proteomes" id="UP001150538">
    <property type="component" value="Unassembled WGS sequence"/>
</dbReference>
<sequence length="1752" mass="199342">MISPSNGFGSIFNHFPVISIDFGRIFYCLLTIVIYTLALRYILHQHLPTGFWLNQKRRGIYYLSGKVNLKHWFNYAYPVEKSMAADYDDDDDDDGDDGEAFIDIQPNLTKGNYRRIIAILKSSLSLALFLVHSKACWNQDTGEFQLSAAASPFATMWGIILVVLVESYWFRNSSLFTSQSKGLKKEIQCNYILTTFSVAIFVEAEYQLYLAHEANKAAADDQARTSEVLRSQWRNVILTLCFMLACGFTSTKPRGDTLKSIYEAASPFSKLTGAWLFYSAQTIKAKMTTIDDIPDVESSMDTFKCWEACCEAFQKLSSPWSLQFNILWLFRYELLKHTLNELLMAVLDPVKLYFDKAILDSLFVTDLSSTKNMFGNILWAGNCHFISSVVFRIVSERNRKYMSGVMNSIDKAINCEKELWNAGAGMMMRIKDTRISVETGKPKSRYLHPHGQFITSGAVISSYNSYLSCVRSWISLGGRFYLLYRIIGNSIVFPFLIFATEPLLRRVIQLVTKNKRKDKIQIKLNNRLKNIQQNMVYKIKDIKLLGWGSKYIKLWKKVETEAMNRRILNRLETWPSILSKGVNLFALGMTFGTHSMFNDTPLTTSDYFTIYQLITIVKKPLDVLKQLNDKSNFFGISLIKLGHMEFLTSQLRQKYTADLLKSNTFVTKKIGFSGNACLCYNMFTPEINQWPRDSNGSLLTSGPKFDELKQRIHKNRVLSHFKLTDINVEFPPHKLTVITGPNGCGKTTLLDALLGKAFALQGQVHFPFVSNKKGPMEFVELEDVAYLSQHPTILNKTIRENILFNEPMDPDRYKLAIDACDLVHDIRKFASRDLTIVGEHGAKLSGGQAQRLALARALYRKTSILVIDDCISAVDSITAKHIMKNAISPESPLAKGRTRIMTTNNLDICAHMAHMVISMDKGRIVKIGKPEEFQGESCAEDEKSRPVRSVLSAADYYESKFGTRYFGIKDIDWDVTVAADLAEEDELEEELKKDQLGNIVAGSFSETVIEGVKSTSKTLKELYNFVMTCDGLSLIVQNVLVRVFDTVLISFEIYWLGIFSRRTTKLKNMGPMMFICGQGVMTGLSAMSTRINIYLQRLALGKKSDVLQEKMVSRVIHSTPEFFHTKKKHDINRRIFELPKVLFTNFVNELSLLVKFSINTAYIMALMIITTPNSLVYIVITALIYSYIKYSDKHCQHMMSVVRSKQRKISRDQCFWQDTSLARVSGYKLKEFEKKIDEQEKLCRANSFKSIDRKKNMIFYSLANIFAESLITLILGMNTSASSFGGFVTYFYSKDLNSRLDEKTDTLSRKKRRGTDNLGFIRNQALTFPRKVPDAMDMLSRIKANGHDLEMTNVYLNIMQEAPAIIPSNRPRPTWPEAGAIKVENLSAAYDKYASMVLSCSSNKDTLKNKSAKFGKHVEPSLALQNISFEIKGGEKVGIIGRTGAGKSTLALTLMRFLEPKSGTIIIDGVDISKIGLEDLRSRVTIIPQNASKFNGSVRDNLDPFNEYTDSELWDILIKVGLTKESYRDKAMANNSTNDNESTEDEDGFGIDDSDDDDDIDGVESLKHKHWKKLFTLNSLRKIFREAYMTRSRIVHYKSRPMRSYNNLITSLSQGRNSTDTWVSSEGQLQLLTLARSVLRKSRVLIMDEPTANLDLKTDRKIQKLIRSKFLEGTTILCIAHRLKTIIDYDRILVIDDGIVIESDEPYNLLCNKDSRFYHTCVASGNFGLLYKLAKKRYYKKHGIESSEDEVK</sequence>
<dbReference type="InterPro" id="IPR003439">
    <property type="entry name" value="ABC_transporter-like_ATP-bd"/>
</dbReference>
<dbReference type="Gene3D" id="3.40.50.300">
    <property type="entry name" value="P-loop containing nucleotide triphosphate hydrolases"/>
    <property type="match status" value="2"/>
</dbReference>
<feature type="transmembrane region" description="Helical" evidence="4">
    <location>
        <begin position="153"/>
        <end position="170"/>
    </location>
</feature>
<dbReference type="GO" id="GO:0042626">
    <property type="term" value="F:ATPase-coupled transmembrane transporter activity"/>
    <property type="evidence" value="ECO:0007669"/>
    <property type="project" value="TreeGrafter"/>
</dbReference>
<dbReference type="InterPro" id="IPR017871">
    <property type="entry name" value="ABC_transporter-like_CS"/>
</dbReference>
<evidence type="ECO:0000259" key="5">
    <source>
        <dbReference type="PROSITE" id="PS50893"/>
    </source>
</evidence>
<organism evidence="6 7">
    <name type="scientific">Mycoemilia scoparia</name>
    <dbReference type="NCBI Taxonomy" id="417184"/>
    <lineage>
        <taxon>Eukaryota</taxon>
        <taxon>Fungi</taxon>
        <taxon>Fungi incertae sedis</taxon>
        <taxon>Zoopagomycota</taxon>
        <taxon>Kickxellomycotina</taxon>
        <taxon>Kickxellomycetes</taxon>
        <taxon>Kickxellales</taxon>
        <taxon>Kickxellaceae</taxon>
        <taxon>Mycoemilia</taxon>
    </lineage>
</organism>
<gene>
    <name evidence="6" type="primary">YBT1_1</name>
    <name evidence="6" type="ORF">H4219_002582</name>
</gene>
<keyword evidence="4" id="KW-0472">Membrane</keyword>
<feature type="transmembrane region" description="Helical" evidence="4">
    <location>
        <begin position="24"/>
        <end position="43"/>
    </location>
</feature>
<evidence type="ECO:0000256" key="3">
    <source>
        <dbReference type="SAM" id="MobiDB-lite"/>
    </source>
</evidence>
<dbReference type="PROSITE" id="PS50893">
    <property type="entry name" value="ABC_TRANSPORTER_2"/>
    <property type="match status" value="2"/>
</dbReference>